<evidence type="ECO:0000313" key="3">
    <source>
        <dbReference type="Proteomes" id="UP000499080"/>
    </source>
</evidence>
<comment type="caution">
    <text evidence="2">The sequence shown here is derived from an EMBL/GenBank/DDBJ whole genome shotgun (WGS) entry which is preliminary data.</text>
</comment>
<feature type="region of interest" description="Disordered" evidence="1">
    <location>
        <begin position="1"/>
        <end position="34"/>
    </location>
</feature>
<dbReference type="Proteomes" id="UP000499080">
    <property type="component" value="Unassembled WGS sequence"/>
</dbReference>
<dbReference type="EMBL" id="BGPR01000983">
    <property type="protein sequence ID" value="GBM42016.1"/>
    <property type="molecule type" value="Genomic_DNA"/>
</dbReference>
<gene>
    <name evidence="2" type="ORF">AVEN_3252_1</name>
</gene>
<organism evidence="2 3">
    <name type="scientific">Araneus ventricosus</name>
    <name type="common">Orbweaver spider</name>
    <name type="synonym">Epeira ventricosa</name>
    <dbReference type="NCBI Taxonomy" id="182803"/>
    <lineage>
        <taxon>Eukaryota</taxon>
        <taxon>Metazoa</taxon>
        <taxon>Ecdysozoa</taxon>
        <taxon>Arthropoda</taxon>
        <taxon>Chelicerata</taxon>
        <taxon>Arachnida</taxon>
        <taxon>Araneae</taxon>
        <taxon>Araneomorphae</taxon>
        <taxon>Entelegynae</taxon>
        <taxon>Araneoidea</taxon>
        <taxon>Araneidae</taxon>
        <taxon>Araneus</taxon>
    </lineage>
</organism>
<reference evidence="2 3" key="1">
    <citation type="journal article" date="2019" name="Sci. Rep.">
        <title>Orb-weaving spider Araneus ventricosus genome elucidates the spidroin gene catalogue.</title>
        <authorList>
            <person name="Kono N."/>
            <person name="Nakamura H."/>
            <person name="Ohtoshi R."/>
            <person name="Moran D.A.P."/>
            <person name="Shinohara A."/>
            <person name="Yoshida Y."/>
            <person name="Fujiwara M."/>
            <person name="Mori M."/>
            <person name="Tomita M."/>
            <person name="Arakawa K."/>
        </authorList>
    </citation>
    <scope>NUCLEOTIDE SEQUENCE [LARGE SCALE GENOMIC DNA]</scope>
</reference>
<name>A0A4Y2FN53_ARAVE</name>
<sequence>MHPHTTRTIHNSEHPTHTLQQQQNHHAEQTVTSQRRLKFERTVVDKMKEVILCQTPSSQLKLFTSGPAYSTSPPLVDEPFEAAVNPSKT</sequence>
<protein>
    <submittedName>
        <fullName evidence="2">Uncharacterized protein</fullName>
    </submittedName>
</protein>
<proteinExistence type="predicted"/>
<evidence type="ECO:0000256" key="1">
    <source>
        <dbReference type="SAM" id="MobiDB-lite"/>
    </source>
</evidence>
<accession>A0A4Y2FN53</accession>
<keyword evidence="3" id="KW-1185">Reference proteome</keyword>
<dbReference type="AlphaFoldDB" id="A0A4Y2FN53"/>
<feature type="compositionally biased region" description="Polar residues" evidence="1">
    <location>
        <begin position="17"/>
        <end position="34"/>
    </location>
</feature>
<evidence type="ECO:0000313" key="2">
    <source>
        <dbReference type="EMBL" id="GBM42016.1"/>
    </source>
</evidence>